<gene>
    <name evidence="2" type="ORF">SAMN04488057_103249</name>
</gene>
<name>A0A1M7LEH7_9BACT</name>
<dbReference type="InterPro" id="IPR011658">
    <property type="entry name" value="PA14_dom"/>
</dbReference>
<proteinExistence type="predicted"/>
<evidence type="ECO:0000313" key="2">
    <source>
        <dbReference type="EMBL" id="SHM76465.1"/>
    </source>
</evidence>
<dbReference type="RefSeq" id="WP_084097027.1">
    <property type="nucleotide sequence ID" value="NZ_FRCY01000003.1"/>
</dbReference>
<sequence>MNCKLIVYSFLIFGSLSIPNRLLGSNQADKKPNIIFILTDDLGYGDLGILYQNRRKAEGKPYHSTPNLDKMAAEGMILGRHYVPAPVCAPSRATLLLGLHQGHAEIRNNQFDKALPQNHNLATVLKEAGYATALIGKYGLQGLEGDSPASWEAYPTKRGFDYFFGYVRHRDGHNHYPAHDVANRGPMELWDGNQEISADLAGSYTTDLFTARAKKYIQDHKKSNPDQPFFMYLAYDTPHAGLEIPSMPYPSAGGTDGGVQFIGEKGNYINTANGEVNSYIHPDYRNEDWPEVQQRFATMVRRIDNAVADLIHLLQDLDIDEQTLIVFTSDNGPHHESYGYGDYDPTFFESFGVMDGTKRDTWEGGIRVPALVRWPGKIPEGIRNDSPSGFHDWLPTFAEISDLPAPANTDGRSLWPILSGNKTEHEGKVYIEYQVNNKTKSYEAFEATKRDQRRGEMQVLYLNGYKGIRYNITSHEDDFGIYDTQNDPGETRNLAGTNGEFVRLQEEMKKTVLRWRRYNASAERPYDQEPVPAISPEGRMVAGIMVSEFNIPSPWVPFIRRGSVTPNESGILPHIEAINRATEDNVMVYEGFVKVPRTGEYEFSYQTNQGLVMHVHEALLLDDDHPSPSGGSGKTRLVLEEGYHPIRIVTKIEAPSQNQVLEIRWSGSGIQNEPLPVFHLGS</sequence>
<dbReference type="Gene3D" id="3.90.182.10">
    <property type="entry name" value="Toxin - Anthrax Protective Antigen,domain 1"/>
    <property type="match status" value="1"/>
</dbReference>
<dbReference type="STRING" id="388280.SAMN04488057_103249"/>
<dbReference type="Pfam" id="PF00884">
    <property type="entry name" value="Sulfatase"/>
    <property type="match status" value="1"/>
</dbReference>
<dbReference type="OrthoDB" id="9764377at2"/>
<dbReference type="Pfam" id="PF07691">
    <property type="entry name" value="PA14"/>
    <property type="match status" value="1"/>
</dbReference>
<dbReference type="PROSITE" id="PS51820">
    <property type="entry name" value="PA14"/>
    <property type="match status" value="1"/>
</dbReference>
<dbReference type="SUPFAM" id="SSF56988">
    <property type="entry name" value="Anthrax protective antigen"/>
    <property type="match status" value="1"/>
</dbReference>
<dbReference type="AlphaFoldDB" id="A0A1M7LEH7"/>
<dbReference type="Proteomes" id="UP000184513">
    <property type="component" value="Unassembled WGS sequence"/>
</dbReference>
<keyword evidence="3" id="KW-1185">Reference proteome</keyword>
<dbReference type="PANTHER" id="PTHR43751:SF3">
    <property type="entry name" value="SULFATASE N-TERMINAL DOMAIN-CONTAINING PROTEIN"/>
    <property type="match status" value="1"/>
</dbReference>
<dbReference type="InterPro" id="IPR037524">
    <property type="entry name" value="PA14/GLEYA"/>
</dbReference>
<protein>
    <submittedName>
        <fullName evidence="2">Uncharacterized sulfatase</fullName>
    </submittedName>
</protein>
<accession>A0A1M7LEH7</accession>
<dbReference type="InterPro" id="IPR017850">
    <property type="entry name" value="Alkaline_phosphatase_core_sf"/>
</dbReference>
<reference evidence="2 3" key="1">
    <citation type="submission" date="2016-11" db="EMBL/GenBank/DDBJ databases">
        <authorList>
            <person name="Jaros S."/>
            <person name="Januszkiewicz K."/>
            <person name="Wedrychowicz H."/>
        </authorList>
    </citation>
    <scope>NUCLEOTIDE SEQUENCE [LARGE SCALE GENOMIC DNA]</scope>
    <source>
        <strain evidence="2 3">CGMCC 1.6102</strain>
    </source>
</reference>
<feature type="domain" description="PA14" evidence="1">
    <location>
        <begin position="539"/>
        <end position="679"/>
    </location>
</feature>
<dbReference type="SUPFAM" id="SSF53649">
    <property type="entry name" value="Alkaline phosphatase-like"/>
    <property type="match status" value="1"/>
</dbReference>
<dbReference type="EMBL" id="FRCY01000003">
    <property type="protein sequence ID" value="SHM76465.1"/>
    <property type="molecule type" value="Genomic_DNA"/>
</dbReference>
<evidence type="ECO:0000313" key="3">
    <source>
        <dbReference type="Proteomes" id="UP000184513"/>
    </source>
</evidence>
<dbReference type="InterPro" id="IPR052701">
    <property type="entry name" value="GAG_Ulvan_Degrading_Sulfatases"/>
</dbReference>
<dbReference type="PANTHER" id="PTHR43751">
    <property type="entry name" value="SULFATASE"/>
    <property type="match status" value="1"/>
</dbReference>
<organism evidence="2 3">
    <name type="scientific">Cyclobacterium lianum</name>
    <dbReference type="NCBI Taxonomy" id="388280"/>
    <lineage>
        <taxon>Bacteria</taxon>
        <taxon>Pseudomonadati</taxon>
        <taxon>Bacteroidota</taxon>
        <taxon>Cytophagia</taxon>
        <taxon>Cytophagales</taxon>
        <taxon>Cyclobacteriaceae</taxon>
        <taxon>Cyclobacterium</taxon>
    </lineage>
</organism>
<dbReference type="InterPro" id="IPR000917">
    <property type="entry name" value="Sulfatase_N"/>
</dbReference>
<evidence type="ECO:0000259" key="1">
    <source>
        <dbReference type="PROSITE" id="PS51820"/>
    </source>
</evidence>
<dbReference type="Gene3D" id="3.40.720.10">
    <property type="entry name" value="Alkaline Phosphatase, subunit A"/>
    <property type="match status" value="1"/>
</dbReference>